<dbReference type="GO" id="GO:0016020">
    <property type="term" value="C:membrane"/>
    <property type="evidence" value="ECO:0007669"/>
    <property type="project" value="UniProtKB-SubCell"/>
</dbReference>
<keyword evidence="6 8" id="KW-0472">Membrane</keyword>
<protein>
    <recommendedName>
        <fullName evidence="9">Major facilitator superfamily (MFS) profile domain-containing protein</fullName>
    </recommendedName>
</protein>
<keyword evidence="3 7" id="KW-0813">Transport</keyword>
<reference evidence="10" key="1">
    <citation type="submission" date="2023-02" db="EMBL/GenBank/DDBJ databases">
        <authorList>
            <person name="Palmer J.M."/>
        </authorList>
    </citation>
    <scope>NUCLEOTIDE SEQUENCE</scope>
    <source>
        <strain evidence="10">FW57</strain>
    </source>
</reference>
<keyword evidence="4 8" id="KW-0812">Transmembrane</keyword>
<evidence type="ECO:0000256" key="5">
    <source>
        <dbReference type="ARBA" id="ARBA00022989"/>
    </source>
</evidence>
<feature type="transmembrane region" description="Helical" evidence="8">
    <location>
        <begin position="353"/>
        <end position="377"/>
    </location>
</feature>
<feature type="domain" description="Major facilitator superfamily (MFS) profile" evidence="9">
    <location>
        <begin position="64"/>
        <end position="525"/>
    </location>
</feature>
<dbReference type="InterPro" id="IPR020846">
    <property type="entry name" value="MFS_dom"/>
</dbReference>
<dbReference type="NCBIfam" id="TIGR00879">
    <property type="entry name" value="SP"/>
    <property type="match status" value="1"/>
</dbReference>
<evidence type="ECO:0000256" key="4">
    <source>
        <dbReference type="ARBA" id="ARBA00022692"/>
    </source>
</evidence>
<feature type="transmembrane region" description="Helical" evidence="8">
    <location>
        <begin position="417"/>
        <end position="437"/>
    </location>
</feature>
<gene>
    <name evidence="10" type="ORF">NEMBOFW57_007936</name>
</gene>
<dbReference type="InterPro" id="IPR036259">
    <property type="entry name" value="MFS_trans_sf"/>
</dbReference>
<keyword evidence="11" id="KW-1185">Reference proteome</keyword>
<dbReference type="PROSITE" id="PS50850">
    <property type="entry name" value="MFS"/>
    <property type="match status" value="1"/>
</dbReference>
<dbReference type="GO" id="GO:0005351">
    <property type="term" value="F:carbohydrate:proton symporter activity"/>
    <property type="evidence" value="ECO:0007669"/>
    <property type="project" value="TreeGrafter"/>
</dbReference>
<comment type="similarity">
    <text evidence="2 7">Belongs to the major facilitator superfamily. Sugar transporter (TC 2.A.1.1) family.</text>
</comment>
<evidence type="ECO:0000256" key="8">
    <source>
        <dbReference type="SAM" id="Phobius"/>
    </source>
</evidence>
<keyword evidence="5 8" id="KW-1133">Transmembrane helix</keyword>
<proteinExistence type="inferred from homology"/>
<comment type="caution">
    <text evidence="10">The sequence shown here is derived from an EMBL/GenBank/DDBJ whole genome shotgun (WGS) entry which is preliminary data.</text>
</comment>
<evidence type="ECO:0000256" key="6">
    <source>
        <dbReference type="ARBA" id="ARBA00023136"/>
    </source>
</evidence>
<evidence type="ECO:0000256" key="1">
    <source>
        <dbReference type="ARBA" id="ARBA00004141"/>
    </source>
</evidence>
<feature type="transmembrane region" description="Helical" evidence="8">
    <location>
        <begin position="457"/>
        <end position="476"/>
    </location>
</feature>
<evidence type="ECO:0000256" key="2">
    <source>
        <dbReference type="ARBA" id="ARBA00010992"/>
    </source>
</evidence>
<dbReference type="AlphaFoldDB" id="A0AAD4EVN3"/>
<feature type="transmembrane region" description="Helical" evidence="8">
    <location>
        <begin position="142"/>
        <end position="161"/>
    </location>
</feature>
<dbReference type="Pfam" id="PF00083">
    <property type="entry name" value="Sugar_tr"/>
    <property type="match status" value="1"/>
</dbReference>
<organism evidence="10 11">
    <name type="scientific">Staphylotrichum longicolle</name>
    <dbReference type="NCBI Taxonomy" id="669026"/>
    <lineage>
        <taxon>Eukaryota</taxon>
        <taxon>Fungi</taxon>
        <taxon>Dikarya</taxon>
        <taxon>Ascomycota</taxon>
        <taxon>Pezizomycotina</taxon>
        <taxon>Sordariomycetes</taxon>
        <taxon>Sordariomycetidae</taxon>
        <taxon>Sordariales</taxon>
        <taxon>Chaetomiaceae</taxon>
        <taxon>Staphylotrichum</taxon>
    </lineage>
</organism>
<dbReference type="InterPro" id="IPR003663">
    <property type="entry name" value="Sugar/inositol_transpt"/>
</dbReference>
<evidence type="ECO:0000256" key="7">
    <source>
        <dbReference type="RuleBase" id="RU003346"/>
    </source>
</evidence>
<feature type="transmembrane region" description="Helical" evidence="8">
    <location>
        <begin position="383"/>
        <end position="405"/>
    </location>
</feature>
<dbReference type="Proteomes" id="UP001197093">
    <property type="component" value="Unassembled WGS sequence"/>
</dbReference>
<comment type="subcellular location">
    <subcellularLocation>
        <location evidence="1">Membrane</location>
        <topology evidence="1">Multi-pass membrane protein</topology>
    </subcellularLocation>
</comment>
<feature type="transmembrane region" description="Helical" evidence="8">
    <location>
        <begin position="207"/>
        <end position="226"/>
    </location>
</feature>
<feature type="transmembrane region" description="Helical" evidence="8">
    <location>
        <begin position="167"/>
        <end position="187"/>
    </location>
</feature>
<dbReference type="InterPro" id="IPR050360">
    <property type="entry name" value="MFS_Sugar_Transporters"/>
</dbReference>
<dbReference type="InterPro" id="IPR005828">
    <property type="entry name" value="MFS_sugar_transport-like"/>
</dbReference>
<dbReference type="PANTHER" id="PTHR48022">
    <property type="entry name" value="PLASTIDIC GLUCOSE TRANSPORTER 4"/>
    <property type="match status" value="1"/>
</dbReference>
<dbReference type="PROSITE" id="PS00217">
    <property type="entry name" value="SUGAR_TRANSPORT_2"/>
    <property type="match status" value="1"/>
</dbReference>
<evidence type="ECO:0000259" key="9">
    <source>
        <dbReference type="PROSITE" id="PS50850"/>
    </source>
</evidence>
<dbReference type="SUPFAM" id="SSF103473">
    <property type="entry name" value="MFS general substrate transporter"/>
    <property type="match status" value="1"/>
</dbReference>
<dbReference type="EMBL" id="JAHCVI010000003">
    <property type="protein sequence ID" value="KAG7288404.1"/>
    <property type="molecule type" value="Genomic_DNA"/>
</dbReference>
<dbReference type="PANTHER" id="PTHR48022:SF57">
    <property type="entry name" value="MALTOSE TRANSPORTER, PUTATIVE (AFU_ORTHOLOGUE AFUA_4G00150)-RELATED"/>
    <property type="match status" value="1"/>
</dbReference>
<dbReference type="InterPro" id="IPR005829">
    <property type="entry name" value="Sugar_transporter_CS"/>
</dbReference>
<evidence type="ECO:0000256" key="3">
    <source>
        <dbReference type="ARBA" id="ARBA00022448"/>
    </source>
</evidence>
<dbReference type="Gene3D" id="1.20.1250.20">
    <property type="entry name" value="MFS general substrate transporter like domains"/>
    <property type="match status" value="1"/>
</dbReference>
<accession>A0AAD4EVN3</accession>
<sequence length="548" mass="60841">MSNSRDSKLQAEPEAGFTQVDHAYDLDEKAKVADYKADAVAAETAEHNMTVLEAVRAYPMASFWAFVMSCTIIMESYDVFLIGNFVALPAFQRKYGIQNPSGSDNWVIEAKWQSALQVSGQLGALIGVFLAGPLTSRIGYRWATITGLMLLNVFIFAFYFADSMPVIFVAQLLEGLPWGIFIANAPAYCSEIVPIQLRAPATQMLQMFWAIGSIIVGAVTYVYNPIDDASAYKIPIALQWMFPTPLAILMFCAPESPWWLVRKGRLEQAAKSVERLGRKSQLNSGETVAMMRRVVELEKSEKEPNHWELFKGTDTYRTLIVCGVYAAQNLTGNLIANQAVYFFEQAGVSVNTAFALGLITSALQMIFVMLSWILTTYLGRRTIYLWGSFFNVVMLVALGIAGSVGKSYSASLAQASLGLIISVLFTLGPAPASWVIIGETSSIRLRPLTTGIGRASYYIVEIPCIFLGSYMLNPTVRLDSFLWLKEFADLDDLQGANLGGKCGYVWGGTGLFCLIMKNRSYREIDIMFRRKIPARKWKKTVIDVQDDE</sequence>
<evidence type="ECO:0000313" key="10">
    <source>
        <dbReference type="EMBL" id="KAG7288404.1"/>
    </source>
</evidence>
<dbReference type="PROSITE" id="PS00216">
    <property type="entry name" value="SUGAR_TRANSPORT_1"/>
    <property type="match status" value="1"/>
</dbReference>
<evidence type="ECO:0000313" key="11">
    <source>
        <dbReference type="Proteomes" id="UP001197093"/>
    </source>
</evidence>
<dbReference type="FunFam" id="1.20.1250.20:FF:000078">
    <property type="entry name" value="MFS maltose transporter, putative"/>
    <property type="match status" value="1"/>
</dbReference>
<name>A0AAD4EVN3_9PEZI</name>
<feature type="transmembrane region" description="Helical" evidence="8">
    <location>
        <begin position="63"/>
        <end position="92"/>
    </location>
</feature>